<dbReference type="EMBL" id="CAXDID020000688">
    <property type="protein sequence ID" value="CAL6110424.1"/>
    <property type="molecule type" value="Genomic_DNA"/>
</dbReference>
<dbReference type="AlphaFoldDB" id="A0AA86R5K7"/>
<organism evidence="4">
    <name type="scientific">Hexamita inflata</name>
    <dbReference type="NCBI Taxonomy" id="28002"/>
    <lineage>
        <taxon>Eukaryota</taxon>
        <taxon>Metamonada</taxon>
        <taxon>Diplomonadida</taxon>
        <taxon>Hexamitidae</taxon>
        <taxon>Hexamitinae</taxon>
        <taxon>Hexamita</taxon>
    </lineage>
</organism>
<evidence type="ECO:0000313" key="5">
    <source>
        <dbReference type="EMBL" id="CAL6105789.1"/>
    </source>
</evidence>
<evidence type="ECO:0000259" key="2">
    <source>
        <dbReference type="PROSITE" id="PS51294"/>
    </source>
</evidence>
<evidence type="ECO:0000313" key="3">
    <source>
        <dbReference type="EMBL" id="CAI9954059.1"/>
    </source>
</evidence>
<dbReference type="EMBL" id="CATOUU010001056">
    <property type="protein sequence ID" value="CAI9969308.1"/>
    <property type="molecule type" value="Genomic_DNA"/>
</dbReference>
<dbReference type="InterPro" id="IPR009057">
    <property type="entry name" value="Homeodomain-like_sf"/>
</dbReference>
<name>A0AA86R5K7_9EUKA</name>
<dbReference type="Pfam" id="PF00249">
    <property type="entry name" value="Myb_DNA-binding"/>
    <property type="match status" value="1"/>
</dbReference>
<comment type="caution">
    <text evidence="4">The sequence shown here is derived from an EMBL/GenBank/DDBJ whole genome shotgun (WGS) entry which is preliminary data.</text>
</comment>
<feature type="domain" description="Myb-like" evidence="1">
    <location>
        <begin position="10"/>
        <end position="57"/>
    </location>
</feature>
<keyword evidence="7" id="KW-1185">Reference proteome</keyword>
<dbReference type="SUPFAM" id="SSF46689">
    <property type="entry name" value="Homeodomain-like"/>
    <property type="match status" value="1"/>
</dbReference>
<protein>
    <submittedName>
        <fullName evidence="4">Myb-like DNA-binding domain-containing protein</fullName>
    </submittedName>
    <submittedName>
        <fullName evidence="5">Myb-like_DNA-binding domain-containing protein</fullName>
    </submittedName>
</protein>
<dbReference type="PROSITE" id="PS51294">
    <property type="entry name" value="HTH_MYB"/>
    <property type="match status" value="1"/>
</dbReference>
<reference evidence="4" key="1">
    <citation type="submission" date="2023-06" db="EMBL/GenBank/DDBJ databases">
        <authorList>
            <person name="Kurt Z."/>
        </authorList>
    </citation>
    <scope>NUCLEOTIDE SEQUENCE</scope>
</reference>
<dbReference type="InterPro" id="IPR001005">
    <property type="entry name" value="SANT/Myb"/>
</dbReference>
<keyword evidence="4" id="KW-0238">DNA-binding</keyword>
<reference evidence="5 7" key="2">
    <citation type="submission" date="2024-07" db="EMBL/GenBank/DDBJ databases">
        <authorList>
            <person name="Akdeniz Z."/>
        </authorList>
    </citation>
    <scope>NUCLEOTIDE SEQUENCE [LARGE SCALE GENOMIC DNA]</scope>
</reference>
<gene>
    <name evidence="3" type="ORF">HINF_LOCUS41704</name>
    <name evidence="4" type="ORF">HINF_LOCUS56953</name>
    <name evidence="5" type="ORF">HINF_LOCUS73431</name>
    <name evidence="6" type="ORF">HINF_LOCUS75912</name>
</gene>
<dbReference type="PROSITE" id="PS50090">
    <property type="entry name" value="MYB_LIKE"/>
    <property type="match status" value="1"/>
</dbReference>
<dbReference type="Gene3D" id="1.10.10.60">
    <property type="entry name" value="Homeodomain-like"/>
    <property type="match status" value="1"/>
</dbReference>
<feature type="domain" description="HTH myb-type" evidence="2">
    <location>
        <begin position="10"/>
        <end position="61"/>
    </location>
</feature>
<evidence type="ECO:0000313" key="7">
    <source>
        <dbReference type="Proteomes" id="UP001642409"/>
    </source>
</evidence>
<proteinExistence type="predicted"/>
<dbReference type="Proteomes" id="UP001642409">
    <property type="component" value="Unassembled WGS sequence"/>
</dbReference>
<dbReference type="EMBL" id="CATOUU010000844">
    <property type="protein sequence ID" value="CAI9954059.1"/>
    <property type="molecule type" value="Genomic_DNA"/>
</dbReference>
<sequence>MQKQNIYDFWTEEEQLRLLQAIQQTSNNKSYIDWKSVEVLMKQRTRQQCKSFYQSFQRKQQECVDEWIANNIRFKEVSWQNKIIIYAYATFYKFDWEFLQTQYFPEFTVEKIKELYDYTQKMLHYQQQILGSLQKSIVLQLDSKTLLRVKEMYNHIVQAKHYLELNESIQKGEQINKQFYANELFLDAPLNPALIDQVDIILGVAYRDLCKGYDLDLIINNFKHYIDGVVSSSESRSETK</sequence>
<accession>A0AA86R5K7</accession>
<dbReference type="CDD" id="cd00167">
    <property type="entry name" value="SANT"/>
    <property type="match status" value="1"/>
</dbReference>
<evidence type="ECO:0000259" key="1">
    <source>
        <dbReference type="PROSITE" id="PS50090"/>
    </source>
</evidence>
<evidence type="ECO:0000313" key="6">
    <source>
        <dbReference type="EMBL" id="CAL6110424.1"/>
    </source>
</evidence>
<evidence type="ECO:0000313" key="4">
    <source>
        <dbReference type="EMBL" id="CAI9969308.1"/>
    </source>
</evidence>
<dbReference type="EMBL" id="CAXDID020000601">
    <property type="protein sequence ID" value="CAL6105789.1"/>
    <property type="molecule type" value="Genomic_DNA"/>
</dbReference>
<dbReference type="SMART" id="SM00717">
    <property type="entry name" value="SANT"/>
    <property type="match status" value="1"/>
</dbReference>
<dbReference type="InterPro" id="IPR017930">
    <property type="entry name" value="Myb_dom"/>
</dbReference>
<dbReference type="GO" id="GO:0003677">
    <property type="term" value="F:DNA binding"/>
    <property type="evidence" value="ECO:0007669"/>
    <property type="project" value="UniProtKB-KW"/>
</dbReference>